<proteinExistence type="predicted"/>
<keyword evidence="2" id="KW-0732">Signal</keyword>
<evidence type="ECO:0000256" key="1">
    <source>
        <dbReference type="SAM" id="MobiDB-lite"/>
    </source>
</evidence>
<dbReference type="Proteomes" id="UP001160550">
    <property type="component" value="Unassembled WGS sequence"/>
</dbReference>
<name>A0ABT6MQT0_9GAMM</name>
<evidence type="ECO:0008006" key="5">
    <source>
        <dbReference type="Google" id="ProtNLM"/>
    </source>
</evidence>
<sequence>MTSSRSTLYAIAASGIAGAAMSLGMCAPAWSQDITPPIDAVGAYNHANVMTRRGKAADAQQARGRESSRQSAGQAGGGTISRAAFDSIVADLRSEYNQRVARDGTPAADAWLRRNVAELKRRYTHIQD</sequence>
<comment type="caution">
    <text evidence="3">The sequence shown here is derived from an EMBL/GenBank/DDBJ whole genome shotgun (WGS) entry which is preliminary data.</text>
</comment>
<keyword evidence="4" id="KW-1185">Reference proteome</keyword>
<gene>
    <name evidence="3" type="ORF">QF205_07815</name>
</gene>
<feature type="chain" id="PRO_5045840930" description="DUF4148 domain-containing protein" evidence="2">
    <location>
        <begin position="20"/>
        <end position="128"/>
    </location>
</feature>
<accession>A0ABT6MQT0</accession>
<feature type="region of interest" description="Disordered" evidence="1">
    <location>
        <begin position="52"/>
        <end position="78"/>
    </location>
</feature>
<feature type="signal peptide" evidence="2">
    <location>
        <begin position="1"/>
        <end position="19"/>
    </location>
</feature>
<organism evidence="3 4">
    <name type="scientific">Luteimonas composti</name>
    <dbReference type="NCBI Taxonomy" id="398257"/>
    <lineage>
        <taxon>Bacteria</taxon>
        <taxon>Pseudomonadati</taxon>
        <taxon>Pseudomonadota</taxon>
        <taxon>Gammaproteobacteria</taxon>
        <taxon>Lysobacterales</taxon>
        <taxon>Lysobacteraceae</taxon>
        <taxon>Luteimonas</taxon>
    </lineage>
</organism>
<evidence type="ECO:0000256" key="2">
    <source>
        <dbReference type="SAM" id="SignalP"/>
    </source>
</evidence>
<dbReference type="RefSeq" id="WP_280942193.1">
    <property type="nucleotide sequence ID" value="NZ_JARYGX010000017.1"/>
</dbReference>
<evidence type="ECO:0000313" key="4">
    <source>
        <dbReference type="Proteomes" id="UP001160550"/>
    </source>
</evidence>
<reference evidence="3" key="1">
    <citation type="journal article" date="2007" name="Int. J. Syst. Evol. Microbiol.">
        <title>Luteimonas composti sp. nov., a moderately thermophilic bacterium isolated from food waste.</title>
        <authorList>
            <person name="Young C.C."/>
            <person name="Kampfer P."/>
            <person name="Chen W.M."/>
            <person name="Yen W.S."/>
            <person name="Arun A.B."/>
            <person name="Lai W.A."/>
            <person name="Shen F.T."/>
            <person name="Rekha P.D."/>
            <person name="Lin K.Y."/>
            <person name="Chou J.H."/>
        </authorList>
    </citation>
    <scope>NUCLEOTIDE SEQUENCE</scope>
    <source>
        <strain evidence="3">CC-YY355</strain>
    </source>
</reference>
<reference evidence="3" key="2">
    <citation type="submission" date="2023-04" db="EMBL/GenBank/DDBJ databases">
        <authorList>
            <person name="Sun J.-Q."/>
        </authorList>
    </citation>
    <scope>NUCLEOTIDE SEQUENCE</scope>
    <source>
        <strain evidence="3">CC-YY355</strain>
    </source>
</reference>
<protein>
    <recommendedName>
        <fullName evidence="5">DUF4148 domain-containing protein</fullName>
    </recommendedName>
</protein>
<dbReference type="EMBL" id="JARYGX010000017">
    <property type="protein sequence ID" value="MDH7452982.1"/>
    <property type="molecule type" value="Genomic_DNA"/>
</dbReference>
<evidence type="ECO:0000313" key="3">
    <source>
        <dbReference type="EMBL" id="MDH7452982.1"/>
    </source>
</evidence>